<reference evidence="1" key="1">
    <citation type="submission" date="2018-07" db="EMBL/GenBank/DDBJ databases">
        <authorList>
            <person name="Ashton P.M."/>
            <person name="Dallman T."/>
            <person name="Nair S."/>
            <person name="De Pinna E."/>
            <person name="Peters T."/>
            <person name="Grant K."/>
        </authorList>
    </citation>
    <scope>NUCLEOTIDE SEQUENCE [LARGE SCALE GENOMIC DNA]</scope>
    <source>
        <strain evidence="1">475813</strain>
    </source>
</reference>
<proteinExistence type="predicted"/>
<gene>
    <name evidence="1" type="ORF">DSQ81_11390</name>
</gene>
<name>A0A5Y3PYN7_SALER</name>
<dbReference type="Proteomes" id="UP000839688">
    <property type="component" value="Unassembled WGS sequence"/>
</dbReference>
<dbReference type="AlphaFoldDB" id="A0A5Y3PYN7"/>
<evidence type="ECO:0000313" key="1">
    <source>
        <dbReference type="EMBL" id="ECI4936376.1"/>
    </source>
</evidence>
<protein>
    <submittedName>
        <fullName evidence="1">Uncharacterized protein</fullName>
    </submittedName>
</protein>
<sequence length="70" mass="7713">MGVVEGYSADLYCDCDKCQSAKSDHKKSFLELVGENRSEINREAKLLGWTITKDRMNCYAPGHAAKGGQS</sequence>
<dbReference type="EMBL" id="AAIVIG010000014">
    <property type="protein sequence ID" value="ECI4936376.1"/>
    <property type="molecule type" value="Genomic_DNA"/>
</dbReference>
<organism evidence="1">
    <name type="scientific">Salmonella enterica subsp. arizonae</name>
    <dbReference type="NCBI Taxonomy" id="59203"/>
    <lineage>
        <taxon>Bacteria</taxon>
        <taxon>Pseudomonadati</taxon>
        <taxon>Pseudomonadota</taxon>
        <taxon>Gammaproteobacteria</taxon>
        <taxon>Enterobacterales</taxon>
        <taxon>Enterobacteriaceae</taxon>
        <taxon>Salmonella</taxon>
    </lineage>
</organism>
<accession>A0A5Y3PYN7</accession>
<comment type="caution">
    <text evidence="1">The sequence shown here is derived from an EMBL/GenBank/DDBJ whole genome shotgun (WGS) entry which is preliminary data.</text>
</comment>